<gene>
    <name evidence="1" type="ORF">IAC47_00755</name>
</gene>
<accession>A0A9D1RF96</accession>
<dbReference type="AlphaFoldDB" id="A0A9D1RF96"/>
<evidence type="ECO:0000313" key="2">
    <source>
        <dbReference type="Proteomes" id="UP000824267"/>
    </source>
</evidence>
<proteinExistence type="predicted"/>
<comment type="caution">
    <text evidence="1">The sequence shown here is derived from an EMBL/GenBank/DDBJ whole genome shotgun (WGS) entry which is preliminary data.</text>
</comment>
<sequence>MKSQGSNLLTTMVRGMILLSFFMPLSIFSQEPVWLDINVRNMQYPQDAYYTGFSEVYVTSSKTKEQALNSAKQKAVGELSDRVRVMVNSKKLSINTSYGGTDVEEQIRSKFTSLVETTSQTEVVGSKVYTYYAEKDKTVYAFAYVSREELKNYYKNQISFYLNKVEGTLATASELAEKGYKNKARQQCLSVVDAFATIAYSQDLLTAMEEYMDDSSLQQSRSERLRNELIQTIADLENSVYVYLECNETVNGQSVVHIGERLPGMITEKGCGCNFTEMEEEADFVVRVNARLSRCQDAPDNIVFCYANATLSIFNKHTQKTVKPKISEAKGGWTQGNRANATEEAFDELAEKIVEKVVPALKN</sequence>
<reference evidence="1" key="1">
    <citation type="journal article" date="2021" name="PeerJ">
        <title>Extensive microbial diversity within the chicken gut microbiome revealed by metagenomics and culture.</title>
        <authorList>
            <person name="Gilroy R."/>
            <person name="Ravi A."/>
            <person name="Getino M."/>
            <person name="Pursley I."/>
            <person name="Horton D.L."/>
            <person name="Alikhan N.F."/>
            <person name="Baker D."/>
            <person name="Gharbi K."/>
            <person name="Hall N."/>
            <person name="Watson M."/>
            <person name="Adriaenssens E.M."/>
            <person name="Foster-Nyarko E."/>
            <person name="Jarju S."/>
            <person name="Secka A."/>
            <person name="Antonio M."/>
            <person name="Oren A."/>
            <person name="Chaudhuri R.R."/>
            <person name="La Ragione R."/>
            <person name="Hildebrand F."/>
            <person name="Pallen M.J."/>
        </authorList>
    </citation>
    <scope>NUCLEOTIDE SEQUENCE</scope>
    <source>
        <strain evidence="1">Gambia16-930</strain>
    </source>
</reference>
<dbReference type="Proteomes" id="UP000824267">
    <property type="component" value="Unassembled WGS sequence"/>
</dbReference>
<reference evidence="1" key="2">
    <citation type="submission" date="2021-04" db="EMBL/GenBank/DDBJ databases">
        <authorList>
            <person name="Gilroy R."/>
        </authorList>
    </citation>
    <scope>NUCLEOTIDE SEQUENCE</scope>
    <source>
        <strain evidence="1">Gambia16-930</strain>
    </source>
</reference>
<dbReference type="EMBL" id="DXGG01000029">
    <property type="protein sequence ID" value="HIW86794.1"/>
    <property type="molecule type" value="Genomic_DNA"/>
</dbReference>
<organism evidence="1 2">
    <name type="scientific">Candidatus Onthomorpha intestinigallinarum</name>
    <dbReference type="NCBI Taxonomy" id="2840880"/>
    <lineage>
        <taxon>Bacteria</taxon>
        <taxon>Pseudomonadati</taxon>
        <taxon>Bacteroidota</taxon>
        <taxon>Bacteroidia</taxon>
        <taxon>Bacteroidales</taxon>
        <taxon>Candidatus Onthomorpha</taxon>
    </lineage>
</organism>
<evidence type="ECO:0000313" key="1">
    <source>
        <dbReference type="EMBL" id="HIW86794.1"/>
    </source>
</evidence>
<name>A0A9D1RF96_9BACT</name>
<keyword evidence="1" id="KW-0449">Lipoprotein</keyword>
<protein>
    <submittedName>
        <fullName evidence="1">LPP20 family lipoprotein</fullName>
    </submittedName>
</protein>